<dbReference type="PANTHER" id="PTHR24128">
    <property type="entry name" value="HOMEOBOX PROTEIN WARIAI"/>
    <property type="match status" value="1"/>
</dbReference>
<dbReference type="InterPro" id="IPR036770">
    <property type="entry name" value="Ankyrin_rpt-contain_sf"/>
</dbReference>
<organism evidence="2 3">
    <name type="scientific">Coffea arabica</name>
    <name type="common">Arabian coffee</name>
    <dbReference type="NCBI Taxonomy" id="13443"/>
    <lineage>
        <taxon>Eukaryota</taxon>
        <taxon>Viridiplantae</taxon>
        <taxon>Streptophyta</taxon>
        <taxon>Embryophyta</taxon>
        <taxon>Tracheophyta</taxon>
        <taxon>Spermatophyta</taxon>
        <taxon>Magnoliopsida</taxon>
        <taxon>eudicotyledons</taxon>
        <taxon>Gunneridae</taxon>
        <taxon>Pentapetalae</taxon>
        <taxon>asterids</taxon>
        <taxon>lamiids</taxon>
        <taxon>Gentianales</taxon>
        <taxon>Rubiaceae</taxon>
        <taxon>Ixoroideae</taxon>
        <taxon>Gardenieae complex</taxon>
        <taxon>Bertiereae - Coffeeae clade</taxon>
        <taxon>Coffeeae</taxon>
        <taxon>Coffea</taxon>
    </lineage>
</organism>
<keyword evidence="2" id="KW-1185">Reference proteome</keyword>
<name>A0A6P6XAL8_COFAR</name>
<dbReference type="SMART" id="SM00248">
    <property type="entry name" value="ANK"/>
    <property type="match status" value="5"/>
</dbReference>
<proteinExistence type="predicted"/>
<accession>A0A6P6XAL8</accession>
<feature type="repeat" description="ANK" evidence="1">
    <location>
        <begin position="178"/>
        <end position="200"/>
    </location>
</feature>
<dbReference type="Pfam" id="PF12796">
    <property type="entry name" value="Ank_2"/>
    <property type="match status" value="2"/>
</dbReference>
<dbReference type="OrthoDB" id="674805at2759"/>
<dbReference type="PANTHER" id="PTHR24128:SF24">
    <property type="entry name" value="ANKYRIN REPEAT PROTEIN"/>
    <property type="match status" value="1"/>
</dbReference>
<feature type="repeat" description="ANK" evidence="1">
    <location>
        <begin position="104"/>
        <end position="126"/>
    </location>
</feature>
<dbReference type="GeneID" id="113741033"/>
<reference evidence="3" key="2">
    <citation type="submission" date="2025-08" db="UniProtKB">
        <authorList>
            <consortium name="RefSeq"/>
        </authorList>
    </citation>
    <scope>IDENTIFICATION</scope>
    <source>
        <tissue evidence="3">Leaves</tissue>
    </source>
</reference>
<dbReference type="SUPFAM" id="SSF48403">
    <property type="entry name" value="Ankyrin repeat"/>
    <property type="match status" value="1"/>
</dbReference>
<sequence length="285" mass="31680">MEQILDKAAQSGDINALYESLRQDPTLLDKYDEPSFVDTPAHIAAAAGSTHFAIEILRLKPSFRTKLNPDGYIPLDLALRSGKTGTVKRLVKHDPELIRVKGREGFTPLHYVAEVGDAELLADLLVACPQSIQDLTIRGETAVHFTVRNKNVRALQVLLGWLKRGNINGQILNWKDENGETALHIAASTNNFEAVKFLINEVRINEQNLEGLTCLDTFMGLAIAGDGRIAKALRCAGAKRSSALHPAKTFADILSSKEPFTRNRPSRHRLGPYRYDTVTKRYRDI</sequence>
<reference evidence="2" key="1">
    <citation type="journal article" date="2025" name="Foods">
        <title>Unveiling the Microbial Signatures of Arabica Coffee Cherries: Insights into Ripeness Specific Diversity, Functional Traits, and Implications for Quality and Safety.</title>
        <authorList>
            <consortium name="RefSeq"/>
            <person name="Tenea G.N."/>
            <person name="Cifuentes V."/>
            <person name="Reyes P."/>
            <person name="Cevallos-Vallejos M."/>
        </authorList>
    </citation>
    <scope>NUCLEOTIDE SEQUENCE [LARGE SCALE GENOMIC DNA]</scope>
</reference>
<dbReference type="Proteomes" id="UP001652660">
    <property type="component" value="Chromosome 1c"/>
</dbReference>
<dbReference type="RefSeq" id="XP_027124329.1">
    <property type="nucleotide sequence ID" value="XM_027268528.2"/>
</dbReference>
<keyword evidence="1" id="KW-0040">ANK repeat</keyword>
<protein>
    <submittedName>
        <fullName evidence="3">Ankyrin repeat-containing protein BDA1-like</fullName>
    </submittedName>
</protein>
<dbReference type="Gene3D" id="1.25.40.20">
    <property type="entry name" value="Ankyrin repeat-containing domain"/>
    <property type="match status" value="1"/>
</dbReference>
<evidence type="ECO:0000256" key="1">
    <source>
        <dbReference type="PROSITE-ProRule" id="PRU00023"/>
    </source>
</evidence>
<evidence type="ECO:0000313" key="3">
    <source>
        <dbReference type="RefSeq" id="XP_027124329.1"/>
    </source>
</evidence>
<dbReference type="PROSITE" id="PS50088">
    <property type="entry name" value="ANK_REPEAT"/>
    <property type="match status" value="2"/>
</dbReference>
<dbReference type="PROSITE" id="PS50297">
    <property type="entry name" value="ANK_REP_REGION"/>
    <property type="match status" value="2"/>
</dbReference>
<evidence type="ECO:0000313" key="2">
    <source>
        <dbReference type="Proteomes" id="UP001652660"/>
    </source>
</evidence>
<dbReference type="InterPro" id="IPR002110">
    <property type="entry name" value="Ankyrin_rpt"/>
</dbReference>
<dbReference type="AlphaFoldDB" id="A0A6P6XAL8"/>
<gene>
    <name evidence="3" type="primary">LOC113741033</name>
</gene>